<dbReference type="PROSITE" id="PS50932">
    <property type="entry name" value="HTH_LACI_2"/>
    <property type="match status" value="1"/>
</dbReference>
<dbReference type="GO" id="GO:0003700">
    <property type="term" value="F:DNA-binding transcription factor activity"/>
    <property type="evidence" value="ECO:0007669"/>
    <property type="project" value="TreeGrafter"/>
</dbReference>
<reference evidence="5 6" key="1">
    <citation type="submission" date="2018-03" db="EMBL/GenBank/DDBJ databases">
        <title>Genomic Encyclopedia of Archaeal and Bacterial Type Strains, Phase II (KMG-II): from individual species to whole genera.</title>
        <authorList>
            <person name="Goeker M."/>
        </authorList>
    </citation>
    <scope>NUCLEOTIDE SEQUENCE [LARGE SCALE GENOMIC DNA]</scope>
    <source>
        <strain evidence="5 6">DSM 43146</strain>
    </source>
</reference>
<comment type="caution">
    <text evidence="5">The sequence shown here is derived from an EMBL/GenBank/DDBJ whole genome shotgun (WGS) entry which is preliminary data.</text>
</comment>
<dbReference type="PANTHER" id="PTHR30146:SF153">
    <property type="entry name" value="LACTOSE OPERON REPRESSOR"/>
    <property type="match status" value="1"/>
</dbReference>
<evidence type="ECO:0000256" key="3">
    <source>
        <dbReference type="ARBA" id="ARBA00023163"/>
    </source>
</evidence>
<dbReference type="Gene3D" id="1.10.260.40">
    <property type="entry name" value="lambda repressor-like DNA-binding domains"/>
    <property type="match status" value="1"/>
</dbReference>
<dbReference type="Pfam" id="PF00356">
    <property type="entry name" value="LacI"/>
    <property type="match status" value="1"/>
</dbReference>
<dbReference type="RefSeq" id="WP_106330199.1">
    <property type="nucleotide sequence ID" value="NZ_BOMO01000127.1"/>
</dbReference>
<keyword evidence="6" id="KW-1185">Reference proteome</keyword>
<dbReference type="InterPro" id="IPR010982">
    <property type="entry name" value="Lambda_DNA-bd_dom_sf"/>
</dbReference>
<keyword evidence="2" id="KW-0238">DNA-binding</keyword>
<dbReference type="Proteomes" id="UP000239415">
    <property type="component" value="Unassembled WGS sequence"/>
</dbReference>
<organism evidence="5 6">
    <name type="scientific">Actinoplanes italicus</name>
    <dbReference type="NCBI Taxonomy" id="113567"/>
    <lineage>
        <taxon>Bacteria</taxon>
        <taxon>Bacillati</taxon>
        <taxon>Actinomycetota</taxon>
        <taxon>Actinomycetes</taxon>
        <taxon>Micromonosporales</taxon>
        <taxon>Micromonosporaceae</taxon>
        <taxon>Actinoplanes</taxon>
    </lineage>
</organism>
<dbReference type="InterPro" id="IPR028082">
    <property type="entry name" value="Peripla_BP_I"/>
</dbReference>
<accession>A0A2T0JV09</accession>
<dbReference type="SMART" id="SM00354">
    <property type="entry name" value="HTH_LACI"/>
    <property type="match status" value="1"/>
</dbReference>
<sequence length="350" mass="37241">MLKKRATVRQIAAETGLSIATVSRVLNGQDNVAPRTRELVLHAAGRLGHDGPARRAATTGGVFVRCPYLLDDYFGPMVSSIIETVELHGLTAVVNAGTAARRPGMLTGLPKTAGLAGGVLILPPEEPEELARLRDQRFPFVVLDPRTSPPRDIVAVSSAHVTGARLVMAHLVELGHRQVGIIAGPKEWLVTTSRMAGHVAALADAGVLPSPERIRFVNEPSVENGYRAACELLDRPQRPTALACFNDKTAVGALRAARERGLRVPDDLSIAGFDDADIGQATHPMLTTVHQPLAEMGRMAVTMLVRMLKGHDLDARHVELGTDLVIRTSTGPVAPIIQRELGPGGSGSTC</sequence>
<dbReference type="OrthoDB" id="3510266at2"/>
<protein>
    <submittedName>
        <fullName evidence="5">LacI family transcriptional regulator</fullName>
    </submittedName>
</protein>
<dbReference type="Pfam" id="PF13377">
    <property type="entry name" value="Peripla_BP_3"/>
    <property type="match status" value="1"/>
</dbReference>
<keyword evidence="3" id="KW-0804">Transcription</keyword>
<dbReference type="AlphaFoldDB" id="A0A2T0JV09"/>
<dbReference type="Gene3D" id="3.40.50.2300">
    <property type="match status" value="2"/>
</dbReference>
<dbReference type="CDD" id="cd01392">
    <property type="entry name" value="HTH_LacI"/>
    <property type="match status" value="1"/>
</dbReference>
<evidence type="ECO:0000313" key="6">
    <source>
        <dbReference type="Proteomes" id="UP000239415"/>
    </source>
</evidence>
<dbReference type="InterPro" id="IPR046335">
    <property type="entry name" value="LacI/GalR-like_sensor"/>
</dbReference>
<evidence type="ECO:0000256" key="1">
    <source>
        <dbReference type="ARBA" id="ARBA00023015"/>
    </source>
</evidence>
<gene>
    <name evidence="5" type="ORF">CLV67_13155</name>
</gene>
<dbReference type="SUPFAM" id="SSF47413">
    <property type="entry name" value="lambda repressor-like DNA-binding domains"/>
    <property type="match status" value="1"/>
</dbReference>
<evidence type="ECO:0000259" key="4">
    <source>
        <dbReference type="PROSITE" id="PS50932"/>
    </source>
</evidence>
<name>A0A2T0JV09_9ACTN</name>
<dbReference type="SUPFAM" id="SSF53822">
    <property type="entry name" value="Periplasmic binding protein-like I"/>
    <property type="match status" value="1"/>
</dbReference>
<keyword evidence="1" id="KW-0805">Transcription regulation</keyword>
<proteinExistence type="predicted"/>
<dbReference type="GO" id="GO:0000976">
    <property type="term" value="F:transcription cis-regulatory region binding"/>
    <property type="evidence" value="ECO:0007669"/>
    <property type="project" value="TreeGrafter"/>
</dbReference>
<dbReference type="PANTHER" id="PTHR30146">
    <property type="entry name" value="LACI-RELATED TRANSCRIPTIONAL REPRESSOR"/>
    <property type="match status" value="1"/>
</dbReference>
<evidence type="ECO:0000313" key="5">
    <source>
        <dbReference type="EMBL" id="PRX11479.1"/>
    </source>
</evidence>
<evidence type="ECO:0000256" key="2">
    <source>
        <dbReference type="ARBA" id="ARBA00023125"/>
    </source>
</evidence>
<dbReference type="EMBL" id="PVMZ01000031">
    <property type="protein sequence ID" value="PRX11479.1"/>
    <property type="molecule type" value="Genomic_DNA"/>
</dbReference>
<feature type="domain" description="HTH lacI-type" evidence="4">
    <location>
        <begin position="6"/>
        <end position="48"/>
    </location>
</feature>
<dbReference type="InterPro" id="IPR000843">
    <property type="entry name" value="HTH_LacI"/>
</dbReference>